<proteinExistence type="predicted"/>
<organism evidence="2 3">
    <name type="scientific">Rhizoctonia solani</name>
    <dbReference type="NCBI Taxonomy" id="456999"/>
    <lineage>
        <taxon>Eukaryota</taxon>
        <taxon>Fungi</taxon>
        <taxon>Dikarya</taxon>
        <taxon>Basidiomycota</taxon>
        <taxon>Agaricomycotina</taxon>
        <taxon>Agaricomycetes</taxon>
        <taxon>Cantharellales</taxon>
        <taxon>Ceratobasidiaceae</taxon>
        <taxon>Rhizoctonia</taxon>
    </lineage>
</organism>
<dbReference type="SUPFAM" id="SSF56112">
    <property type="entry name" value="Protein kinase-like (PK-like)"/>
    <property type="match status" value="1"/>
</dbReference>
<dbReference type="PIRSF" id="PIRSF000654">
    <property type="entry name" value="Integrin-linked_kinase"/>
    <property type="match status" value="1"/>
</dbReference>
<name>A0A8H3AVH7_9AGAM</name>
<dbReference type="InterPro" id="IPR000719">
    <property type="entry name" value="Prot_kinase_dom"/>
</dbReference>
<dbReference type="SMART" id="SM00220">
    <property type="entry name" value="S_TKc"/>
    <property type="match status" value="1"/>
</dbReference>
<dbReference type="InterPro" id="IPR011009">
    <property type="entry name" value="Kinase-like_dom_sf"/>
</dbReference>
<reference evidence="2" key="1">
    <citation type="submission" date="2021-01" db="EMBL/GenBank/DDBJ databases">
        <authorList>
            <person name="Kaushik A."/>
        </authorList>
    </citation>
    <scope>NUCLEOTIDE SEQUENCE</scope>
    <source>
        <strain evidence="2">Type strain: AG8-Rh-89/</strain>
    </source>
</reference>
<dbReference type="AlphaFoldDB" id="A0A8H3AVH7"/>
<dbReference type="Pfam" id="PF00069">
    <property type="entry name" value="Pkinase"/>
    <property type="match status" value="1"/>
</dbReference>
<evidence type="ECO:0000259" key="1">
    <source>
        <dbReference type="PROSITE" id="PS50011"/>
    </source>
</evidence>
<protein>
    <recommendedName>
        <fullName evidence="1">Protein kinase domain-containing protein</fullName>
    </recommendedName>
</protein>
<dbReference type="PANTHER" id="PTHR44329">
    <property type="entry name" value="SERINE/THREONINE-PROTEIN KINASE TNNI3K-RELATED"/>
    <property type="match status" value="1"/>
</dbReference>
<dbReference type="Gene3D" id="1.10.510.10">
    <property type="entry name" value="Transferase(Phosphotransferase) domain 1"/>
    <property type="match status" value="1"/>
</dbReference>
<feature type="domain" description="Protein kinase" evidence="1">
    <location>
        <begin position="1"/>
        <end position="232"/>
    </location>
</feature>
<dbReference type="Proteomes" id="UP000663850">
    <property type="component" value="Unassembled WGS sequence"/>
</dbReference>
<dbReference type="InterPro" id="IPR051681">
    <property type="entry name" value="Ser/Thr_Kinases-Pseudokinases"/>
</dbReference>
<comment type="caution">
    <text evidence="2">The sequence shown here is derived from an EMBL/GenBank/DDBJ whole genome shotgun (WGS) entry which is preliminary data.</text>
</comment>
<dbReference type="GO" id="GO:0004674">
    <property type="term" value="F:protein serine/threonine kinase activity"/>
    <property type="evidence" value="ECO:0007669"/>
    <property type="project" value="TreeGrafter"/>
</dbReference>
<dbReference type="PROSITE" id="PS50011">
    <property type="entry name" value="PROTEIN_KINASE_DOM"/>
    <property type="match status" value="1"/>
</dbReference>
<dbReference type="InterPro" id="IPR008271">
    <property type="entry name" value="Ser/Thr_kinase_AS"/>
</dbReference>
<accession>A0A8H3AVH7</accession>
<sequence length="251" mass="27863">MLDSSDASQKQVRNAAHELYIWSKCKHPNVLELIGVTQHRNQIAMVSPWMEYSTLGRFLSLYPGADRYTMSAQIADGVAYLHGENIVHGDIKGTNILISKDHIPKITDFGTATLKEYTLKFTASVTTSKPGMSLRWAAPEILEEATGISFEGDVYALGMTILEAITGEVPYFETVNESALVLKIARQEHPTRPETKIPSNDERANVLWSLLTNCWSYNPKDRPTVTEVQETIRAIALGKVAGSARKPARVM</sequence>
<gene>
    <name evidence="2" type="ORF">RDB_LOCUS29938</name>
</gene>
<evidence type="ECO:0000313" key="2">
    <source>
        <dbReference type="EMBL" id="CAE6441496.1"/>
    </source>
</evidence>
<dbReference type="GO" id="GO:0005524">
    <property type="term" value="F:ATP binding"/>
    <property type="evidence" value="ECO:0007669"/>
    <property type="project" value="InterPro"/>
</dbReference>
<dbReference type="PROSITE" id="PS00108">
    <property type="entry name" value="PROTEIN_KINASE_ST"/>
    <property type="match status" value="1"/>
</dbReference>
<dbReference type="EMBL" id="CAJMWZ010001750">
    <property type="protein sequence ID" value="CAE6441496.1"/>
    <property type="molecule type" value="Genomic_DNA"/>
</dbReference>
<evidence type="ECO:0000313" key="3">
    <source>
        <dbReference type="Proteomes" id="UP000663850"/>
    </source>
</evidence>